<reference evidence="3" key="1">
    <citation type="submission" date="2016-10" db="EMBL/GenBank/DDBJ databases">
        <authorList>
            <person name="Varghese N."/>
            <person name="Submissions S."/>
        </authorList>
    </citation>
    <scope>NUCLEOTIDE SEQUENCE [LARGE SCALE GENOMIC DNA]</scope>
    <source>
        <strain evidence="3">Jip14</strain>
    </source>
</reference>
<dbReference type="OrthoDB" id="9816206at2"/>
<dbReference type="STRING" id="332977.SAMN05421740_11464"/>
<sequence>MAEKKDISLQTSTISDDLLVNKIYLIRGQKVMIDNDLAELYGVETKQLKRQVRRNMERFPEDFMFELSDGEYHVLRSQIGTLKQGGHSKYPPMAFTEQGVAMLSSVLNSTQAIAVNIQIMRIFTKIRQILMDNTDIRLEIEKIKRSLDNHDKNIGLVFQYLDELNDKIARPPLLPDRERVGFKIGE</sequence>
<dbReference type="EMBL" id="FNZR01000014">
    <property type="protein sequence ID" value="SEL94013.1"/>
    <property type="molecule type" value="Genomic_DNA"/>
</dbReference>
<proteinExistence type="predicted"/>
<dbReference type="AlphaFoldDB" id="A0A1H7UAH4"/>
<protein>
    <submittedName>
        <fullName evidence="2">ORF6N domain-containing protein</fullName>
    </submittedName>
</protein>
<dbReference type="Proteomes" id="UP000198916">
    <property type="component" value="Unassembled WGS sequence"/>
</dbReference>
<evidence type="ECO:0000313" key="2">
    <source>
        <dbReference type="EMBL" id="SEL94013.1"/>
    </source>
</evidence>
<name>A0A1H7UAH4_9SPHI</name>
<dbReference type="Pfam" id="PF10543">
    <property type="entry name" value="ORF6N"/>
    <property type="match status" value="1"/>
</dbReference>
<evidence type="ECO:0000259" key="1">
    <source>
        <dbReference type="Pfam" id="PF10543"/>
    </source>
</evidence>
<feature type="domain" description="KilA-N DNA-binding" evidence="1">
    <location>
        <begin position="21"/>
        <end position="106"/>
    </location>
</feature>
<organism evidence="2 3">
    <name type="scientific">Parapedobacter koreensis</name>
    <dbReference type="NCBI Taxonomy" id="332977"/>
    <lineage>
        <taxon>Bacteria</taxon>
        <taxon>Pseudomonadati</taxon>
        <taxon>Bacteroidota</taxon>
        <taxon>Sphingobacteriia</taxon>
        <taxon>Sphingobacteriales</taxon>
        <taxon>Sphingobacteriaceae</taxon>
        <taxon>Parapedobacter</taxon>
    </lineage>
</organism>
<dbReference type="InterPro" id="IPR018873">
    <property type="entry name" value="KilA-N_DNA-bd_domain"/>
</dbReference>
<gene>
    <name evidence="2" type="ORF">SAMN05421740_11464</name>
</gene>
<accession>A0A1H7UAH4</accession>
<dbReference type="RefSeq" id="WP_090609238.1">
    <property type="nucleotide sequence ID" value="NZ_FNZR01000014.1"/>
</dbReference>
<keyword evidence="3" id="KW-1185">Reference proteome</keyword>
<evidence type="ECO:0000313" key="3">
    <source>
        <dbReference type="Proteomes" id="UP000198916"/>
    </source>
</evidence>